<comment type="similarity">
    <text evidence="5">Belongs to the SAT4 family.</text>
</comment>
<feature type="transmembrane region" description="Helical" evidence="7">
    <location>
        <begin position="122"/>
        <end position="140"/>
    </location>
</feature>
<comment type="caution">
    <text evidence="9">The sequence shown here is derived from an EMBL/GenBank/DDBJ whole genome shotgun (WGS) entry which is preliminary data.</text>
</comment>
<evidence type="ECO:0000256" key="1">
    <source>
        <dbReference type="ARBA" id="ARBA00004141"/>
    </source>
</evidence>
<dbReference type="AlphaFoldDB" id="A0AA40AJS5"/>
<feature type="transmembrane region" description="Helical" evidence="7">
    <location>
        <begin position="152"/>
        <end position="174"/>
    </location>
</feature>
<sequence length="489" mass="54989">MSGTTKAASNTPPILVFDPDAPFILEPAGPIPYSGFQVFGLFLLAFFPALSFAVCCLRAYSRRLAKGFGLDDWLIFLAMALAIPQAFFATITFRAQYWGIHDQDIPPHPFTQGLFWGYMDRVFYNPLLALVKASALIFLLRLGGTRHRIRLACIALMWFSILQAFAFFLVTIFSCDPVEFSWFGAASGRCIKPARFSLALACINIVTDILILYIPYCMFLNLKVNRRVRNSLLVVFMLGGLVTLVSAVRLYFVVKAFYLHPSQVHYSLGYTTTTIEVNLAIVTASVPALWPLGRRWFPGVFESLGINRPYLYPDIEVGYATDDKKRRSNNSSSSHSWGSTRANNNNNNNNKKPSRPLRGKVSWRERRYVPSSVFAGGAARGNSFSNGSNRPREEGRDGNIDFFAHITDIRSQPVVPGRAHHEKNRSWYDENNDDDDLLDTYHGIIRKTDIVVVHEDHVGGVVAKPQDSSLRRGSSDDELSRDNHGNNWL</sequence>
<feature type="region of interest" description="Disordered" evidence="6">
    <location>
        <begin position="323"/>
        <end position="362"/>
    </location>
</feature>
<dbReference type="Pfam" id="PF20684">
    <property type="entry name" value="Fung_rhodopsin"/>
    <property type="match status" value="1"/>
</dbReference>
<evidence type="ECO:0000256" key="3">
    <source>
        <dbReference type="ARBA" id="ARBA00022989"/>
    </source>
</evidence>
<comment type="subcellular location">
    <subcellularLocation>
        <location evidence="1">Membrane</location>
        <topology evidence="1">Multi-pass membrane protein</topology>
    </subcellularLocation>
</comment>
<dbReference type="PANTHER" id="PTHR33048">
    <property type="entry name" value="PTH11-LIKE INTEGRAL MEMBRANE PROTEIN (AFU_ORTHOLOGUE AFUA_5G11245)"/>
    <property type="match status" value="1"/>
</dbReference>
<gene>
    <name evidence="9" type="ORF">B0T26DRAFT_675530</name>
</gene>
<dbReference type="Proteomes" id="UP001172101">
    <property type="component" value="Unassembled WGS sequence"/>
</dbReference>
<protein>
    <recommendedName>
        <fullName evidence="8">Rhodopsin domain-containing protein</fullName>
    </recommendedName>
</protein>
<evidence type="ECO:0000256" key="4">
    <source>
        <dbReference type="ARBA" id="ARBA00023136"/>
    </source>
</evidence>
<evidence type="ECO:0000256" key="5">
    <source>
        <dbReference type="ARBA" id="ARBA00038359"/>
    </source>
</evidence>
<evidence type="ECO:0000256" key="2">
    <source>
        <dbReference type="ARBA" id="ARBA00022692"/>
    </source>
</evidence>
<keyword evidence="2 7" id="KW-0812">Transmembrane</keyword>
<feature type="compositionally biased region" description="Basic and acidic residues" evidence="6">
    <location>
        <begin position="469"/>
        <end position="489"/>
    </location>
</feature>
<dbReference type="EMBL" id="JAUIRO010000004">
    <property type="protein sequence ID" value="KAK0717181.1"/>
    <property type="molecule type" value="Genomic_DNA"/>
</dbReference>
<evidence type="ECO:0000259" key="8">
    <source>
        <dbReference type="Pfam" id="PF20684"/>
    </source>
</evidence>
<feature type="transmembrane region" description="Helical" evidence="7">
    <location>
        <begin position="73"/>
        <end position="93"/>
    </location>
</feature>
<proteinExistence type="inferred from homology"/>
<reference evidence="9" key="1">
    <citation type="submission" date="2023-06" db="EMBL/GenBank/DDBJ databases">
        <title>Genome-scale phylogeny and comparative genomics of the fungal order Sordariales.</title>
        <authorList>
            <consortium name="Lawrence Berkeley National Laboratory"/>
            <person name="Hensen N."/>
            <person name="Bonometti L."/>
            <person name="Westerberg I."/>
            <person name="Brannstrom I.O."/>
            <person name="Guillou S."/>
            <person name="Cros-Aarteil S."/>
            <person name="Calhoun S."/>
            <person name="Haridas S."/>
            <person name="Kuo A."/>
            <person name="Mondo S."/>
            <person name="Pangilinan J."/>
            <person name="Riley R."/>
            <person name="LaButti K."/>
            <person name="Andreopoulos B."/>
            <person name="Lipzen A."/>
            <person name="Chen C."/>
            <person name="Yanf M."/>
            <person name="Daum C."/>
            <person name="Ng V."/>
            <person name="Clum A."/>
            <person name="Steindorff A."/>
            <person name="Ohm R."/>
            <person name="Martin F."/>
            <person name="Silar P."/>
            <person name="Natvig D."/>
            <person name="Lalanne C."/>
            <person name="Gautier V."/>
            <person name="Ament-velasquez S.L."/>
            <person name="Kruys A."/>
            <person name="Hutchinson M.I."/>
            <person name="Powell A.J."/>
            <person name="Barry K."/>
            <person name="Miller A.N."/>
            <person name="Grigoriev I.V."/>
            <person name="Debuchy R."/>
            <person name="Gladieux P."/>
            <person name="Thoren M.H."/>
            <person name="Johannesson H."/>
        </authorList>
    </citation>
    <scope>NUCLEOTIDE SEQUENCE</scope>
    <source>
        <strain evidence="9">SMH2392-1A</strain>
    </source>
</reference>
<evidence type="ECO:0000256" key="7">
    <source>
        <dbReference type="SAM" id="Phobius"/>
    </source>
</evidence>
<name>A0AA40AJS5_9PEZI</name>
<feature type="transmembrane region" description="Helical" evidence="7">
    <location>
        <begin position="194"/>
        <end position="220"/>
    </location>
</feature>
<evidence type="ECO:0000256" key="6">
    <source>
        <dbReference type="SAM" id="MobiDB-lite"/>
    </source>
</evidence>
<feature type="transmembrane region" description="Helical" evidence="7">
    <location>
        <begin position="232"/>
        <end position="252"/>
    </location>
</feature>
<organism evidence="9 10">
    <name type="scientific">Lasiosphaeria miniovina</name>
    <dbReference type="NCBI Taxonomy" id="1954250"/>
    <lineage>
        <taxon>Eukaryota</taxon>
        <taxon>Fungi</taxon>
        <taxon>Dikarya</taxon>
        <taxon>Ascomycota</taxon>
        <taxon>Pezizomycotina</taxon>
        <taxon>Sordariomycetes</taxon>
        <taxon>Sordariomycetidae</taxon>
        <taxon>Sordariales</taxon>
        <taxon>Lasiosphaeriaceae</taxon>
        <taxon>Lasiosphaeria</taxon>
    </lineage>
</organism>
<feature type="transmembrane region" description="Helical" evidence="7">
    <location>
        <begin position="38"/>
        <end position="61"/>
    </location>
</feature>
<dbReference type="InterPro" id="IPR052337">
    <property type="entry name" value="SAT4-like"/>
</dbReference>
<dbReference type="InterPro" id="IPR049326">
    <property type="entry name" value="Rhodopsin_dom_fungi"/>
</dbReference>
<evidence type="ECO:0000313" key="10">
    <source>
        <dbReference type="Proteomes" id="UP001172101"/>
    </source>
</evidence>
<feature type="region of interest" description="Disordered" evidence="6">
    <location>
        <begin position="462"/>
        <end position="489"/>
    </location>
</feature>
<evidence type="ECO:0000313" key="9">
    <source>
        <dbReference type="EMBL" id="KAK0717181.1"/>
    </source>
</evidence>
<feature type="domain" description="Rhodopsin" evidence="8">
    <location>
        <begin position="57"/>
        <end position="293"/>
    </location>
</feature>
<dbReference type="RefSeq" id="XP_060295974.1">
    <property type="nucleotide sequence ID" value="XM_060439841.1"/>
</dbReference>
<dbReference type="GeneID" id="85323111"/>
<keyword evidence="3 7" id="KW-1133">Transmembrane helix</keyword>
<dbReference type="PANTHER" id="PTHR33048:SF47">
    <property type="entry name" value="INTEGRAL MEMBRANE PROTEIN-RELATED"/>
    <property type="match status" value="1"/>
</dbReference>
<dbReference type="GO" id="GO:0016020">
    <property type="term" value="C:membrane"/>
    <property type="evidence" value="ECO:0007669"/>
    <property type="project" value="UniProtKB-SubCell"/>
</dbReference>
<accession>A0AA40AJS5</accession>
<keyword evidence="10" id="KW-1185">Reference proteome</keyword>
<keyword evidence="4 7" id="KW-0472">Membrane</keyword>